<dbReference type="AlphaFoldDB" id="A0A644ZXS9"/>
<name>A0A644ZXS9_9ZZZZ</name>
<sequence length="173" mass="19810">MGKDKESLLVDGYNVINAWPELMALKDLEHSRDKLIDIVANYGAYQSYNVLIVFDANGVPGAVTEQHMYNDVNVVFTGEGETADSYIEKTAYFLVRQGERVYVVTSDWAEQLMILGAGAFRIPARELIRDVKRVNKQVKERFTESALNFRRHELGNRLNNEVAKRLDDIRRGR</sequence>
<evidence type="ECO:0008006" key="2">
    <source>
        <dbReference type="Google" id="ProtNLM"/>
    </source>
</evidence>
<comment type="caution">
    <text evidence="1">The sequence shown here is derived from an EMBL/GenBank/DDBJ whole genome shotgun (WGS) entry which is preliminary data.</text>
</comment>
<organism evidence="1">
    <name type="scientific">bioreactor metagenome</name>
    <dbReference type="NCBI Taxonomy" id="1076179"/>
    <lineage>
        <taxon>unclassified sequences</taxon>
        <taxon>metagenomes</taxon>
        <taxon>ecological metagenomes</taxon>
    </lineage>
</organism>
<protein>
    <recommendedName>
        <fullName evidence="2">NYN domain-containing protein</fullName>
    </recommendedName>
</protein>
<dbReference type="PANTHER" id="PTHR34547:SF1">
    <property type="entry name" value="YACP-LIKE NYN DOMAIN PROTEIN"/>
    <property type="match status" value="1"/>
</dbReference>
<dbReference type="InterPro" id="IPR010298">
    <property type="entry name" value="YacP-like"/>
</dbReference>
<dbReference type="PANTHER" id="PTHR34547">
    <property type="entry name" value="YACP-LIKE NYN DOMAIN PROTEIN"/>
    <property type="match status" value="1"/>
</dbReference>
<dbReference type="CDD" id="cd10912">
    <property type="entry name" value="PIN_YacP-like"/>
    <property type="match status" value="1"/>
</dbReference>
<reference evidence="1" key="1">
    <citation type="submission" date="2019-08" db="EMBL/GenBank/DDBJ databases">
        <authorList>
            <person name="Kucharzyk K."/>
            <person name="Murdoch R.W."/>
            <person name="Higgins S."/>
            <person name="Loffler F."/>
        </authorList>
    </citation>
    <scope>NUCLEOTIDE SEQUENCE</scope>
</reference>
<dbReference type="EMBL" id="VSSQ01010791">
    <property type="protein sequence ID" value="MPM45228.1"/>
    <property type="molecule type" value="Genomic_DNA"/>
</dbReference>
<dbReference type="Pfam" id="PF05991">
    <property type="entry name" value="NYN_YacP"/>
    <property type="match status" value="1"/>
</dbReference>
<evidence type="ECO:0000313" key="1">
    <source>
        <dbReference type="EMBL" id="MPM45228.1"/>
    </source>
</evidence>
<accession>A0A644ZXS9</accession>
<gene>
    <name evidence="1" type="ORF">SDC9_91914</name>
</gene>
<proteinExistence type="predicted"/>